<evidence type="ECO:0000256" key="3">
    <source>
        <dbReference type="ARBA" id="ARBA00022737"/>
    </source>
</evidence>
<evidence type="ECO:0000256" key="6">
    <source>
        <dbReference type="ARBA" id="ARBA00022840"/>
    </source>
</evidence>
<dbReference type="Pfam" id="PF00931">
    <property type="entry name" value="NB-ARC"/>
    <property type="match status" value="1"/>
</dbReference>
<dbReference type="InterPro" id="IPR032675">
    <property type="entry name" value="LRR_dom_sf"/>
</dbReference>
<dbReference type="PRINTS" id="PR00364">
    <property type="entry name" value="DISEASERSIST"/>
</dbReference>
<dbReference type="SUPFAM" id="SSF52540">
    <property type="entry name" value="P-loop containing nucleoside triphosphate hydrolases"/>
    <property type="match status" value="1"/>
</dbReference>
<organism evidence="9 10">
    <name type="scientific">Theobroma cacao</name>
    <name type="common">Cacao</name>
    <name type="synonym">Cocoa</name>
    <dbReference type="NCBI Taxonomy" id="3641"/>
    <lineage>
        <taxon>Eukaryota</taxon>
        <taxon>Viridiplantae</taxon>
        <taxon>Streptophyta</taxon>
        <taxon>Embryophyta</taxon>
        <taxon>Tracheophyta</taxon>
        <taxon>Spermatophyta</taxon>
        <taxon>Magnoliopsida</taxon>
        <taxon>eudicotyledons</taxon>
        <taxon>Gunneridae</taxon>
        <taxon>Pentapetalae</taxon>
        <taxon>rosids</taxon>
        <taxon>malvids</taxon>
        <taxon>Malvales</taxon>
        <taxon>Malvaceae</taxon>
        <taxon>Byttnerioideae</taxon>
        <taxon>Theobroma</taxon>
    </lineage>
</organism>
<evidence type="ECO:0000313" key="10">
    <source>
        <dbReference type="RefSeq" id="XP_017979657.1"/>
    </source>
</evidence>
<dbReference type="Gene3D" id="3.80.10.10">
    <property type="entry name" value="Ribonuclease Inhibitor"/>
    <property type="match status" value="2"/>
</dbReference>
<dbReference type="GO" id="GO:0005524">
    <property type="term" value="F:ATP binding"/>
    <property type="evidence" value="ECO:0007669"/>
    <property type="project" value="UniProtKB-KW"/>
</dbReference>
<dbReference type="AlphaFoldDB" id="A0AB32WJW9"/>
<reference evidence="10" key="2">
    <citation type="submission" date="2025-08" db="UniProtKB">
        <authorList>
            <consortium name="RefSeq"/>
        </authorList>
    </citation>
    <scope>IDENTIFICATION</scope>
</reference>
<dbReference type="GeneID" id="18593512"/>
<comment type="similarity">
    <text evidence="1">Belongs to the disease resistance NB-LRR family.</text>
</comment>
<feature type="coiled-coil region" evidence="7">
    <location>
        <begin position="30"/>
        <end position="96"/>
    </location>
</feature>
<dbReference type="InterPro" id="IPR058922">
    <property type="entry name" value="WHD_DRP"/>
</dbReference>
<evidence type="ECO:0000259" key="8">
    <source>
        <dbReference type="SMART" id="SM00382"/>
    </source>
</evidence>
<dbReference type="Gramene" id="Tc07v2_t003200.1">
    <property type="protein sequence ID" value="Tc07v2_p003200.1"/>
    <property type="gene ID" value="Tc07v2_g003200"/>
</dbReference>
<dbReference type="InterPro" id="IPR042197">
    <property type="entry name" value="Apaf_helical"/>
</dbReference>
<keyword evidence="3" id="KW-0677">Repeat</keyword>
<keyword evidence="2" id="KW-0433">Leucine-rich repeat</keyword>
<evidence type="ECO:0000313" key="9">
    <source>
        <dbReference type="Proteomes" id="UP000694886"/>
    </source>
</evidence>
<protein>
    <submittedName>
        <fullName evidence="10">Probable disease resistance protein At1g61300</fullName>
    </submittedName>
</protein>
<name>A0AB32WJW9_THECC</name>
<dbReference type="InterPro" id="IPR003593">
    <property type="entry name" value="AAA+_ATPase"/>
</dbReference>
<evidence type="ECO:0000256" key="2">
    <source>
        <dbReference type="ARBA" id="ARBA00022614"/>
    </source>
</evidence>
<evidence type="ECO:0000256" key="5">
    <source>
        <dbReference type="ARBA" id="ARBA00022821"/>
    </source>
</evidence>
<dbReference type="Gene3D" id="1.10.8.430">
    <property type="entry name" value="Helical domain of apoptotic protease-activating factors"/>
    <property type="match status" value="1"/>
</dbReference>
<dbReference type="Pfam" id="PF23247">
    <property type="entry name" value="LRR_RPS2"/>
    <property type="match status" value="1"/>
</dbReference>
<dbReference type="Gene3D" id="3.40.50.300">
    <property type="entry name" value="P-loop containing nucleotide triphosphate hydrolases"/>
    <property type="match status" value="1"/>
</dbReference>
<feature type="domain" description="AAA+ ATPase" evidence="8">
    <location>
        <begin position="174"/>
        <end position="316"/>
    </location>
</feature>
<keyword evidence="7" id="KW-0175">Coiled coil</keyword>
<dbReference type="FunFam" id="1.10.10.10:FF:000322">
    <property type="entry name" value="Probable disease resistance protein At1g63360"/>
    <property type="match status" value="1"/>
</dbReference>
<dbReference type="InterPro" id="IPR057135">
    <property type="entry name" value="At4g27190-like_LRR"/>
</dbReference>
<dbReference type="InterPro" id="IPR055414">
    <property type="entry name" value="LRR_R13L4/SHOC2-like"/>
</dbReference>
<gene>
    <name evidence="10" type="primary">LOC18593512</name>
</gene>
<dbReference type="Pfam" id="PF23559">
    <property type="entry name" value="WHD_DRP"/>
    <property type="match status" value="1"/>
</dbReference>
<evidence type="ECO:0000256" key="7">
    <source>
        <dbReference type="SAM" id="Coils"/>
    </source>
</evidence>
<dbReference type="Pfam" id="PF23598">
    <property type="entry name" value="LRR_14"/>
    <property type="match status" value="1"/>
</dbReference>
<dbReference type="InterPro" id="IPR050905">
    <property type="entry name" value="Plant_NBS-LRR"/>
</dbReference>
<dbReference type="FunFam" id="3.40.50.300:FF:001091">
    <property type="entry name" value="Probable disease resistance protein At1g61300"/>
    <property type="match status" value="1"/>
</dbReference>
<dbReference type="SUPFAM" id="SSF52058">
    <property type="entry name" value="L domain-like"/>
    <property type="match status" value="1"/>
</dbReference>
<dbReference type="InterPro" id="IPR036388">
    <property type="entry name" value="WH-like_DNA-bd_sf"/>
</dbReference>
<dbReference type="RefSeq" id="XP_017979657.1">
    <property type="nucleotide sequence ID" value="XM_018124168.1"/>
</dbReference>
<evidence type="ECO:0000256" key="1">
    <source>
        <dbReference type="ARBA" id="ARBA00008894"/>
    </source>
</evidence>
<evidence type="ECO:0000256" key="4">
    <source>
        <dbReference type="ARBA" id="ARBA00022741"/>
    </source>
</evidence>
<proteinExistence type="inferred from homology"/>
<dbReference type="PANTHER" id="PTHR33463">
    <property type="entry name" value="NB-ARC DOMAIN-CONTAINING PROTEIN-RELATED"/>
    <property type="match status" value="1"/>
</dbReference>
<keyword evidence="4" id="KW-0547">Nucleotide-binding</keyword>
<sequence length="920" mass="105448">MAALLAAFVVPIWDLAKIMWNSISNRADYIRDVGNNLESLEYEMERLRRTKEDVEARLDCEENEWFQRTHEVTDWLERVQRLEASVEEIIEEGKEEVQKKYLGGFCLYDCCSSNQAGKKVSETLKSVAELITDSKFDVLVPDKPRDLVDERPERISLGLATKLDQVWRWIEDPSVGIIGIYGMGGVGKTTLLKKVNNKFLDRSHSFKPVMWILVSKDAEVERVQELIRNELNIPDRVWENQNVDGKAAEIFRVLRRKTFVLLLDDLWERLDIMKLGVPIPDNANGSKIIFTTRSEEVCGRMEAHRRLKVECLPPDVALDLFRTKVGEDVLNSHPEIPKLAELAAQECKGLPLALITIARAMASRKTPQEWKHAIKLLQSYPSEFSGMGDHVFPILRFSYDSLSDDTVKKCFLYCCVFPEDHDIEKNELVELWIGKGFLDKFDNIYDARNEGEFIVGSLKLACLLEDGVRYSFSTKHVMMHDVIRDMALWLACENGKKENNILVQDHVTSVKAHGLTRWKEAVRASLWGTSFTSLSETPFCPHLQTLLVGRTHLRMFPTGFFHLMLALRVLNLSENQELRMLPEGIGELINLHYLNLSLTSIGELPVGIKNLKNLKILLLDDTYFLTKIPKEAISSLSSLTIFSMFFYQGYQSLHGLDEFMLAEELGSLENLNELSITLSFFQSILKLLESLEFPKCIRRLSIGCKILISLEIPSPLVRSMEHLERLELKGCYSLEELIIYPEHNEGMEDIPPFLYNSKPMTGHECFRNLSLVDILLCSMVNLTWLAHAPLLQTLLVSRCNLLTEVIREDFSNGATEEYPDLFSNLTTLYLSELPSLEWICWQAWPFAELKEIHVINCPNLTKLPFNSNSAKNSLKAIKGDKSWWDGLLWEDETVKLVFASKFQDETLDSECVLIKNYINS</sequence>
<dbReference type="InterPro" id="IPR002182">
    <property type="entry name" value="NB-ARC"/>
</dbReference>
<dbReference type="FunFam" id="1.10.8.430:FF:000003">
    <property type="entry name" value="Probable disease resistance protein At5g66910"/>
    <property type="match status" value="1"/>
</dbReference>
<dbReference type="InterPro" id="IPR027417">
    <property type="entry name" value="P-loop_NTPase"/>
</dbReference>
<reference evidence="9" key="1">
    <citation type="journal article" date="1997" name="Nucleic Acids Res.">
        <title>tRNAscan-SE: a program for improved detection of transfer RNA genes in genomic sequence.</title>
        <authorList>
            <person name="Lowe T.M."/>
            <person name="Eddy S.R."/>
        </authorList>
    </citation>
    <scope>NUCLEOTIDE SEQUENCE [LARGE SCALE GENOMIC DNA]</scope>
    <source>
        <strain evidence="9">r\B97-61/B2</strain>
    </source>
</reference>
<dbReference type="Proteomes" id="UP000694886">
    <property type="component" value="Chromosome 7"/>
</dbReference>
<dbReference type="GO" id="GO:0006952">
    <property type="term" value="P:defense response"/>
    <property type="evidence" value="ECO:0007669"/>
    <property type="project" value="UniProtKB-KW"/>
</dbReference>
<dbReference type="SMART" id="SM00382">
    <property type="entry name" value="AAA"/>
    <property type="match status" value="1"/>
</dbReference>
<keyword evidence="6" id="KW-0067">ATP-binding</keyword>
<dbReference type="GO" id="GO:0043531">
    <property type="term" value="F:ADP binding"/>
    <property type="evidence" value="ECO:0007669"/>
    <property type="project" value="InterPro"/>
</dbReference>
<accession>A0AB32WJW9</accession>
<dbReference type="Gene3D" id="1.10.10.10">
    <property type="entry name" value="Winged helix-like DNA-binding domain superfamily/Winged helix DNA-binding domain"/>
    <property type="match status" value="1"/>
</dbReference>
<dbReference type="KEGG" id="tcc:18593512"/>
<dbReference type="PANTHER" id="PTHR33463:SF203">
    <property type="entry name" value="AAA+ ATPASE DOMAIN-CONTAINING PROTEIN"/>
    <property type="match status" value="1"/>
</dbReference>
<keyword evidence="5" id="KW-0611">Plant defense</keyword>